<keyword evidence="2" id="KW-1185">Reference proteome</keyword>
<name>A0A367KR41_RHIST</name>
<sequence>MELEEPPSEPVIEEVYIPLRNINFTVPTQEDLYYIDLDKYPVEDNMMALFAGTDKVIKTATVNKLLNKATPWTEQYLDQTTTPSTDTFACSLQPIPYPILRHIVDQYIPLNDTDSFFADTSINMTEPFVLLPYAKKPVFRPGDKLCVRIVVPYRPVDTNNPHYYLYRPYAKNNRDITYPWWDTTMSWLQDIQTNATMPFWMQPWSGHRQLRMASRRLNRVSANLPEWARLREDELYDRVRTHIYEAQVILPRAGKYKLSALLEFTEGKYNFEYGPVTPYNPVDLPIIPSNSDIIIVGDSQEGTEQIAENLLKEHLQLPLCKRSDHPGRWLPWPEAHKKENSVLGLTYSSKYWAPYDCRYRPISYEEFNRCASHKYGRGMDMYGDSNIRRSLKKFISHGQWCKNWQTPTEPSLNKTLDKRQATVPIPPPAAQNQPPIDPGYSSPKQYKHLVPDQTRSCYCEDYSEPYWRPEWFNAFGRRVNVDMNNTFYESKNVGETEWDNPDIRASNPLDSFKISSYKWDGLTYLNNPSWDTAVTGNTVATDVAVFSLGNWDAAFLELEPYLRDVDRLIQQIKTHYDLKKTRIVYRTPQYYCCRVDHSNRDRQVSGPRQDLFDVEVKTKFVKELNATIWDTKILGEAKTWEEKLQSINCPSNHAAADIVDIENQIFMNGLCNRFD</sequence>
<comment type="caution">
    <text evidence="1">The sequence shown here is derived from an EMBL/GenBank/DDBJ whole genome shotgun (WGS) entry which is preliminary data.</text>
</comment>
<dbReference type="Proteomes" id="UP000253551">
    <property type="component" value="Unassembled WGS sequence"/>
</dbReference>
<gene>
    <name evidence="1" type="ORF">CU098_005237</name>
</gene>
<reference evidence="1 2" key="1">
    <citation type="journal article" date="2018" name="G3 (Bethesda)">
        <title>Phylogenetic and Phylogenomic Definition of Rhizopus Species.</title>
        <authorList>
            <person name="Gryganskyi A.P."/>
            <person name="Golan J."/>
            <person name="Dolatabadi S."/>
            <person name="Mondo S."/>
            <person name="Robb S."/>
            <person name="Idnurm A."/>
            <person name="Muszewska A."/>
            <person name="Steczkiewicz K."/>
            <person name="Masonjones S."/>
            <person name="Liao H.L."/>
            <person name="Gajdeczka M.T."/>
            <person name="Anike F."/>
            <person name="Vuek A."/>
            <person name="Anishchenko I.M."/>
            <person name="Voigt K."/>
            <person name="de Hoog G.S."/>
            <person name="Smith M.E."/>
            <person name="Heitman J."/>
            <person name="Vilgalys R."/>
            <person name="Stajich J.E."/>
        </authorList>
    </citation>
    <scope>NUCLEOTIDE SEQUENCE [LARGE SCALE GENOMIC DNA]</scope>
    <source>
        <strain evidence="1 2">LSU 92-RS-03</strain>
    </source>
</reference>
<dbReference type="EMBL" id="PJQM01000615">
    <property type="protein sequence ID" value="RCI04659.1"/>
    <property type="molecule type" value="Genomic_DNA"/>
</dbReference>
<protein>
    <submittedName>
        <fullName evidence="1">Uncharacterized protein</fullName>
    </submittedName>
</protein>
<dbReference type="OrthoDB" id="2104804at2759"/>
<accession>A0A367KR41</accession>
<evidence type="ECO:0000313" key="2">
    <source>
        <dbReference type="Proteomes" id="UP000253551"/>
    </source>
</evidence>
<organism evidence="1 2">
    <name type="scientific">Rhizopus stolonifer</name>
    <name type="common">Rhizopus nigricans</name>
    <dbReference type="NCBI Taxonomy" id="4846"/>
    <lineage>
        <taxon>Eukaryota</taxon>
        <taxon>Fungi</taxon>
        <taxon>Fungi incertae sedis</taxon>
        <taxon>Mucoromycota</taxon>
        <taxon>Mucoromycotina</taxon>
        <taxon>Mucoromycetes</taxon>
        <taxon>Mucorales</taxon>
        <taxon>Mucorineae</taxon>
        <taxon>Rhizopodaceae</taxon>
        <taxon>Rhizopus</taxon>
    </lineage>
</organism>
<dbReference type="AlphaFoldDB" id="A0A367KR41"/>
<proteinExistence type="predicted"/>
<evidence type="ECO:0000313" key="1">
    <source>
        <dbReference type="EMBL" id="RCI04659.1"/>
    </source>
</evidence>